<keyword evidence="5" id="KW-0479">Metal-binding</keyword>
<dbReference type="Gene3D" id="3.20.20.70">
    <property type="entry name" value="Aldolase class I"/>
    <property type="match status" value="1"/>
</dbReference>
<comment type="cofactor">
    <cofactor evidence="1">
        <name>[4Fe-4S] cluster</name>
        <dbReference type="ChEBI" id="CHEBI:49883"/>
    </cofactor>
</comment>
<protein>
    <submittedName>
        <fullName evidence="13">S-adenosyl-L-methionine-dependent tRNA 4-demethylwyosine synthase-like</fullName>
    </submittedName>
</protein>
<evidence type="ECO:0000259" key="11">
    <source>
        <dbReference type="Pfam" id="PF08608"/>
    </source>
</evidence>
<sequence length="393" mass="44077">SGEQSMVTAHLRATLERQGYRIVGSHSAVKLCRWTKHQLRGRGGCYKHTFYGIESHRCMEFTCCLACANRCVFCWRHQKNPVATAWNWQMDDPQHIVEQAVREQQEMLQIFKGAPDVAKHEKVLEACAVAHCALSLVGEPVLYPRIQELLDQLHSRRISTFLVNNGQFPDQLDAIQRVTQLYLSVDAADPATLKALGRPVFVDYWQRLLASVAKLATNPNRTVFRLTHIKGGNDADPSGYAELMKLGQPSFVEFKGVTFTGVGCGVSMANVPRFDETQAFARAVLAAYNAQRAAASALPVYEVAAVHQHSVSVLLAQTKYFFDGAWHTWIDYDRYFELLARGDATIDELSYSAPTPIWALETAPEQGFDPSQTRHHRNKLRTAVACSETCSCW</sequence>
<keyword evidence="6" id="KW-0408">Iron</keyword>
<dbReference type="GO" id="GO:0102521">
    <property type="term" value="F:tRNA-4-demethylwyosine synthase activity"/>
    <property type="evidence" value="ECO:0007669"/>
    <property type="project" value="UniProtKB-EC"/>
</dbReference>
<keyword evidence="7" id="KW-0411">Iron-sulfur</keyword>
<name>A0A6P6Y4E0_DERPT</name>
<dbReference type="InterPro" id="IPR013917">
    <property type="entry name" value="tRNA_wybutosine-synth"/>
</dbReference>
<evidence type="ECO:0000259" key="10">
    <source>
        <dbReference type="Pfam" id="PF04055"/>
    </source>
</evidence>
<evidence type="ECO:0000256" key="7">
    <source>
        <dbReference type="ARBA" id="ARBA00023014"/>
    </source>
</evidence>
<dbReference type="SFLD" id="SFLDG01071">
    <property type="entry name" value="tRNA_wybutosine-synthesizing"/>
    <property type="match status" value="1"/>
</dbReference>
<gene>
    <name evidence="13" type="primary">LOC113794424</name>
</gene>
<evidence type="ECO:0000256" key="6">
    <source>
        <dbReference type="ARBA" id="ARBA00023004"/>
    </source>
</evidence>
<dbReference type="OMA" id="NVPYHKD"/>
<dbReference type="PANTHER" id="PTHR13930:SF0">
    <property type="entry name" value="S-ADENOSYL-L-METHIONINE-DEPENDENT TRNA 4-DEMETHYLWYOSINE SYNTHASE TYW1-RELATED"/>
    <property type="match status" value="1"/>
</dbReference>
<evidence type="ECO:0000256" key="9">
    <source>
        <dbReference type="ARBA" id="ARBA00049466"/>
    </source>
</evidence>
<dbReference type="InterPro" id="IPR058240">
    <property type="entry name" value="rSAM_sf"/>
</dbReference>
<organism evidence="12 13">
    <name type="scientific">Dermatophagoides pteronyssinus</name>
    <name type="common">European house dust mite</name>
    <dbReference type="NCBI Taxonomy" id="6956"/>
    <lineage>
        <taxon>Eukaryota</taxon>
        <taxon>Metazoa</taxon>
        <taxon>Ecdysozoa</taxon>
        <taxon>Arthropoda</taxon>
        <taxon>Chelicerata</taxon>
        <taxon>Arachnida</taxon>
        <taxon>Acari</taxon>
        <taxon>Acariformes</taxon>
        <taxon>Sarcoptiformes</taxon>
        <taxon>Astigmata</taxon>
        <taxon>Psoroptidia</taxon>
        <taxon>Analgoidea</taxon>
        <taxon>Pyroglyphidae</taxon>
        <taxon>Dermatophagoidinae</taxon>
        <taxon>Dermatophagoides</taxon>
    </lineage>
</organism>
<evidence type="ECO:0000256" key="2">
    <source>
        <dbReference type="ARBA" id="ARBA00022485"/>
    </source>
</evidence>
<keyword evidence="2" id="KW-0004">4Fe-4S</keyword>
<dbReference type="GO" id="GO:0046872">
    <property type="term" value="F:metal ion binding"/>
    <property type="evidence" value="ECO:0007669"/>
    <property type="project" value="UniProtKB-KW"/>
</dbReference>
<dbReference type="PANTHER" id="PTHR13930">
    <property type="entry name" value="S-ADENOSYL-L-METHIONINE-DEPENDENT TRNA 4-DEMETHYLWYOSINE SYNTHASE"/>
    <property type="match status" value="1"/>
</dbReference>
<dbReference type="GO" id="GO:0031591">
    <property type="term" value="P:wybutosine biosynthetic process"/>
    <property type="evidence" value="ECO:0007669"/>
    <property type="project" value="TreeGrafter"/>
</dbReference>
<dbReference type="Pfam" id="PF04055">
    <property type="entry name" value="Radical_SAM"/>
    <property type="match status" value="1"/>
</dbReference>
<dbReference type="GO" id="GO:0051539">
    <property type="term" value="F:4 iron, 4 sulfur cluster binding"/>
    <property type="evidence" value="ECO:0007669"/>
    <property type="project" value="UniProtKB-KW"/>
</dbReference>
<comment type="catalytic activity">
    <reaction evidence="9">
        <text>N(1)-methylguanosine(37) in tRNA(Phe) + pyruvate + S-adenosyl-L-methionine = 4-demethylwyosine(37) in tRNA(Phe) + 5'-deoxyadenosine + L-methionine + CO2 + H2O</text>
        <dbReference type="Rhea" id="RHEA:36347"/>
        <dbReference type="Rhea" id="RHEA-COMP:10164"/>
        <dbReference type="Rhea" id="RHEA-COMP:10165"/>
        <dbReference type="ChEBI" id="CHEBI:15361"/>
        <dbReference type="ChEBI" id="CHEBI:15377"/>
        <dbReference type="ChEBI" id="CHEBI:16526"/>
        <dbReference type="ChEBI" id="CHEBI:17319"/>
        <dbReference type="ChEBI" id="CHEBI:57844"/>
        <dbReference type="ChEBI" id="CHEBI:59789"/>
        <dbReference type="ChEBI" id="CHEBI:64315"/>
        <dbReference type="ChEBI" id="CHEBI:73542"/>
        <dbReference type="EC" id="4.1.3.44"/>
    </reaction>
</comment>
<reference evidence="13" key="1">
    <citation type="submission" date="2025-08" db="UniProtKB">
        <authorList>
            <consortium name="RefSeq"/>
        </authorList>
    </citation>
    <scope>IDENTIFICATION</scope>
    <source>
        <strain evidence="13">Airmid</strain>
    </source>
</reference>
<dbReference type="SFLD" id="SFLDS00029">
    <property type="entry name" value="Radical_SAM"/>
    <property type="match status" value="1"/>
</dbReference>
<keyword evidence="8" id="KW-0456">Lyase</keyword>
<keyword evidence="12" id="KW-1185">Reference proteome</keyword>
<feature type="domain" description="Radical SAM core" evidence="10">
    <location>
        <begin position="66"/>
        <end position="241"/>
    </location>
</feature>
<evidence type="ECO:0000256" key="5">
    <source>
        <dbReference type="ARBA" id="ARBA00022723"/>
    </source>
</evidence>
<dbReference type="AlphaFoldDB" id="A0A6P6Y4E0"/>
<keyword evidence="4" id="KW-0819">tRNA processing</keyword>
<dbReference type="OrthoDB" id="271553at2759"/>
<feature type="domain" description="tRNA wybutosine-synthesis" evidence="11">
    <location>
        <begin position="247"/>
        <end position="317"/>
    </location>
</feature>
<dbReference type="InterPro" id="IPR034556">
    <property type="entry name" value="tRNA_wybutosine-synthase"/>
</dbReference>
<dbReference type="InterPro" id="IPR007197">
    <property type="entry name" value="rSAM"/>
</dbReference>
<dbReference type="RefSeq" id="XP_027200347.1">
    <property type="nucleotide sequence ID" value="XM_027344546.1"/>
</dbReference>
<evidence type="ECO:0000256" key="3">
    <source>
        <dbReference type="ARBA" id="ARBA00022691"/>
    </source>
</evidence>
<dbReference type="SFLD" id="SFLDF00284">
    <property type="entry name" value="tRNA_wybutosine-synthesizing"/>
    <property type="match status" value="1"/>
</dbReference>
<dbReference type="SUPFAM" id="SSF102114">
    <property type="entry name" value="Radical SAM enzymes"/>
    <property type="match status" value="1"/>
</dbReference>
<keyword evidence="3" id="KW-0949">S-adenosyl-L-methionine</keyword>
<dbReference type="KEGG" id="dpte:113794424"/>
<dbReference type="InParanoid" id="A0A6P6Y4E0"/>
<dbReference type="CDD" id="cd01335">
    <property type="entry name" value="Radical_SAM"/>
    <property type="match status" value="1"/>
</dbReference>
<dbReference type="Pfam" id="PF08608">
    <property type="entry name" value="Wyosine_form"/>
    <property type="match status" value="1"/>
</dbReference>
<feature type="non-terminal residue" evidence="13">
    <location>
        <position position="1"/>
    </location>
</feature>
<evidence type="ECO:0000256" key="8">
    <source>
        <dbReference type="ARBA" id="ARBA00023239"/>
    </source>
</evidence>
<proteinExistence type="predicted"/>
<evidence type="ECO:0000313" key="12">
    <source>
        <dbReference type="Proteomes" id="UP000515146"/>
    </source>
</evidence>
<evidence type="ECO:0000256" key="4">
    <source>
        <dbReference type="ARBA" id="ARBA00022694"/>
    </source>
</evidence>
<evidence type="ECO:0000313" key="13">
    <source>
        <dbReference type="RefSeq" id="XP_027200347.1"/>
    </source>
</evidence>
<dbReference type="InterPro" id="IPR013785">
    <property type="entry name" value="Aldolase_TIM"/>
</dbReference>
<accession>A0A6P6Y4E0</accession>
<evidence type="ECO:0000256" key="1">
    <source>
        <dbReference type="ARBA" id="ARBA00001966"/>
    </source>
</evidence>
<dbReference type="Proteomes" id="UP000515146">
    <property type="component" value="Unplaced"/>
</dbReference>